<dbReference type="PROSITE" id="PS50206">
    <property type="entry name" value="RHODANESE_3"/>
    <property type="match status" value="1"/>
</dbReference>
<proteinExistence type="predicted"/>
<dbReference type="SMART" id="SM00450">
    <property type="entry name" value="RHOD"/>
    <property type="match status" value="1"/>
</dbReference>
<dbReference type="SUPFAM" id="SSF69572">
    <property type="entry name" value="Activating enzymes of the ubiquitin-like proteins"/>
    <property type="match status" value="1"/>
</dbReference>
<protein>
    <submittedName>
        <fullName evidence="6">Molybdopterin biosynthesis protein</fullName>
    </submittedName>
</protein>
<keyword evidence="4" id="KW-0472">Membrane</keyword>
<dbReference type="GO" id="GO:0008641">
    <property type="term" value="F:ubiquitin-like modifier activating enzyme activity"/>
    <property type="evidence" value="ECO:0007669"/>
    <property type="project" value="InterPro"/>
</dbReference>
<dbReference type="InterPro" id="IPR035985">
    <property type="entry name" value="Ubiquitin-activating_enz"/>
</dbReference>
<dbReference type="AlphaFoldDB" id="A9BCQ8"/>
<dbReference type="GO" id="GO:0016779">
    <property type="term" value="F:nucleotidyltransferase activity"/>
    <property type="evidence" value="ECO:0007669"/>
    <property type="project" value="TreeGrafter"/>
</dbReference>
<reference evidence="6 7" key="1">
    <citation type="journal article" date="2007" name="PLoS Genet.">
        <title>Patterns and implications of gene gain and loss in the evolution of Prochlorococcus.</title>
        <authorList>
            <person name="Kettler G.C."/>
            <person name="Martiny A.C."/>
            <person name="Huang K."/>
            <person name="Zucker J."/>
            <person name="Coleman M.L."/>
            <person name="Rodrigue S."/>
            <person name="Chen F."/>
            <person name="Lapidus A."/>
            <person name="Ferriera S."/>
            <person name="Johnson J."/>
            <person name="Steglich C."/>
            <person name="Church G.M."/>
            <person name="Richardson P."/>
            <person name="Chisholm S.W."/>
        </authorList>
    </citation>
    <scope>NUCLEOTIDE SEQUENCE [LARGE SCALE GENOMIC DNA]</scope>
    <source>
        <strain evidence="7">MIT 9211</strain>
    </source>
</reference>
<accession>A9BCQ8</accession>
<keyword evidence="4" id="KW-1133">Transmembrane helix</keyword>
<dbReference type="EMBL" id="CP000878">
    <property type="protein sequence ID" value="ABX09620.1"/>
    <property type="molecule type" value="Genomic_DNA"/>
</dbReference>
<sequence length="379" mass="41647">MKSIKANNMQLSPEEFARYSRHLSLPEIGIKGQKKLKGSSVLCIGCGGLGSPVLIYLAAAGIGNLGIVDNDLVEESNLQRQIIHTHKSIGKSKIESARSRIIDINPYCKVTIFSELLNNENALEIIKPYDLVCDCTDNFESRYLINDACVLLGKPYIYGAISKFEGQASVFNLDKDSPNFRDLIPQPPSMDLLPSCSESGVIGVLPGIIGLIQATEIIKIIAGIGTTLSGRILIFNALEMKFKELKLKKDYAAKPITELIDYKDFCGSSGVTKVEDSIKSISAKKLRVLLEDNPNKNILLDVRTEEEFKLNAIKGSILVPLKNIQNGQEIDKIRKLASNKNIFVHCKTGKRSRKAILSLRSNGIDAVNLEGGINSWNES</sequence>
<evidence type="ECO:0000256" key="2">
    <source>
        <dbReference type="ARBA" id="ARBA00022741"/>
    </source>
</evidence>
<dbReference type="CDD" id="cd00757">
    <property type="entry name" value="ThiF_MoeB_HesA_family"/>
    <property type="match status" value="1"/>
</dbReference>
<dbReference type="InterPro" id="IPR036873">
    <property type="entry name" value="Rhodanese-like_dom_sf"/>
</dbReference>
<dbReference type="KEGG" id="pmj:P9211_16891"/>
<dbReference type="PANTHER" id="PTHR10953">
    <property type="entry name" value="UBIQUITIN-ACTIVATING ENZYME E1"/>
    <property type="match status" value="1"/>
</dbReference>
<organism evidence="6 7">
    <name type="scientific">Prochlorococcus marinus (strain MIT 9211)</name>
    <dbReference type="NCBI Taxonomy" id="93059"/>
    <lineage>
        <taxon>Bacteria</taxon>
        <taxon>Bacillati</taxon>
        <taxon>Cyanobacteriota</taxon>
        <taxon>Cyanophyceae</taxon>
        <taxon>Synechococcales</taxon>
        <taxon>Prochlorococcaceae</taxon>
        <taxon>Prochlorococcus</taxon>
    </lineage>
</organism>
<feature type="domain" description="Rhodanese" evidence="5">
    <location>
        <begin position="293"/>
        <end position="378"/>
    </location>
</feature>
<dbReference type="STRING" id="93059.P9211_16891"/>
<dbReference type="RefSeq" id="WP_012196240.1">
    <property type="nucleotide sequence ID" value="NC_009976.1"/>
</dbReference>
<dbReference type="FunFam" id="3.40.50.720:FF:000033">
    <property type="entry name" value="Adenylyltransferase and sulfurtransferase MOCS3"/>
    <property type="match status" value="1"/>
</dbReference>
<dbReference type="eggNOG" id="COG0476">
    <property type="taxonomic scope" value="Bacteria"/>
</dbReference>
<dbReference type="HOGENOM" id="CLU_013325_1_0_3"/>
<keyword evidence="1" id="KW-0808">Transferase</keyword>
<keyword evidence="4" id="KW-0812">Transmembrane</keyword>
<dbReference type="GO" id="GO:0005524">
    <property type="term" value="F:ATP binding"/>
    <property type="evidence" value="ECO:0007669"/>
    <property type="project" value="UniProtKB-KW"/>
</dbReference>
<dbReference type="Gene3D" id="3.40.50.720">
    <property type="entry name" value="NAD(P)-binding Rossmann-like Domain"/>
    <property type="match status" value="1"/>
</dbReference>
<dbReference type="GO" id="GO:0004792">
    <property type="term" value="F:thiosulfate-cyanide sulfurtransferase activity"/>
    <property type="evidence" value="ECO:0007669"/>
    <property type="project" value="TreeGrafter"/>
</dbReference>
<evidence type="ECO:0000256" key="4">
    <source>
        <dbReference type="SAM" id="Phobius"/>
    </source>
</evidence>
<evidence type="ECO:0000313" key="6">
    <source>
        <dbReference type="EMBL" id="ABX09620.1"/>
    </source>
</evidence>
<dbReference type="GO" id="GO:0008146">
    <property type="term" value="F:sulfotransferase activity"/>
    <property type="evidence" value="ECO:0007669"/>
    <property type="project" value="TreeGrafter"/>
</dbReference>
<dbReference type="CDD" id="cd00158">
    <property type="entry name" value="RHOD"/>
    <property type="match status" value="1"/>
</dbReference>
<dbReference type="PANTHER" id="PTHR10953:SF102">
    <property type="entry name" value="ADENYLYLTRANSFERASE AND SULFURTRANSFERASE MOCS3"/>
    <property type="match status" value="1"/>
</dbReference>
<evidence type="ECO:0000313" key="7">
    <source>
        <dbReference type="Proteomes" id="UP000000788"/>
    </source>
</evidence>
<dbReference type="Pfam" id="PF00899">
    <property type="entry name" value="ThiF"/>
    <property type="match status" value="1"/>
</dbReference>
<dbReference type="InterPro" id="IPR000594">
    <property type="entry name" value="ThiF_NAD_FAD-bd"/>
</dbReference>
<gene>
    <name evidence="6" type="primary">thiF</name>
    <name evidence="6" type="ordered locus">P9211_16891</name>
</gene>
<dbReference type="InterPro" id="IPR045886">
    <property type="entry name" value="ThiF/MoeB/HesA"/>
</dbReference>
<dbReference type="Proteomes" id="UP000000788">
    <property type="component" value="Chromosome"/>
</dbReference>
<dbReference type="GO" id="GO:0005829">
    <property type="term" value="C:cytosol"/>
    <property type="evidence" value="ECO:0007669"/>
    <property type="project" value="TreeGrafter"/>
</dbReference>
<dbReference type="InterPro" id="IPR001763">
    <property type="entry name" value="Rhodanese-like_dom"/>
</dbReference>
<dbReference type="NCBIfam" id="NF004281">
    <property type="entry name" value="PRK05690.1"/>
    <property type="match status" value="1"/>
</dbReference>
<dbReference type="Gene3D" id="3.40.250.10">
    <property type="entry name" value="Rhodanese-like domain"/>
    <property type="match status" value="1"/>
</dbReference>
<evidence type="ECO:0000256" key="3">
    <source>
        <dbReference type="ARBA" id="ARBA00022840"/>
    </source>
</evidence>
<dbReference type="OrthoDB" id="9800872at2"/>
<feature type="transmembrane region" description="Helical" evidence="4">
    <location>
        <begin position="41"/>
        <end position="62"/>
    </location>
</feature>
<evidence type="ECO:0000256" key="1">
    <source>
        <dbReference type="ARBA" id="ARBA00022679"/>
    </source>
</evidence>
<keyword evidence="7" id="KW-1185">Reference proteome</keyword>
<evidence type="ECO:0000259" key="5">
    <source>
        <dbReference type="PROSITE" id="PS50206"/>
    </source>
</evidence>
<keyword evidence="3" id="KW-0067">ATP-binding</keyword>
<dbReference type="Pfam" id="PF00581">
    <property type="entry name" value="Rhodanese"/>
    <property type="match status" value="1"/>
</dbReference>
<keyword evidence="2" id="KW-0547">Nucleotide-binding</keyword>
<name>A9BCQ8_PROM4</name>